<evidence type="ECO:0000313" key="9">
    <source>
        <dbReference type="EMBL" id="GAA2387709.1"/>
    </source>
</evidence>
<comment type="similarity">
    <text evidence="7">Belongs to the binding-protein-dependent transport system permease family.</text>
</comment>
<keyword evidence="4 7" id="KW-0812">Transmembrane</keyword>
<dbReference type="InterPro" id="IPR000515">
    <property type="entry name" value="MetI-like"/>
</dbReference>
<feature type="transmembrane region" description="Helical" evidence="7">
    <location>
        <begin position="246"/>
        <end position="265"/>
    </location>
</feature>
<organism evidence="9 10">
    <name type="scientific">Dactylosporangium salmoneum</name>
    <dbReference type="NCBI Taxonomy" id="53361"/>
    <lineage>
        <taxon>Bacteria</taxon>
        <taxon>Bacillati</taxon>
        <taxon>Actinomycetota</taxon>
        <taxon>Actinomycetes</taxon>
        <taxon>Micromonosporales</taxon>
        <taxon>Micromonosporaceae</taxon>
        <taxon>Dactylosporangium</taxon>
    </lineage>
</organism>
<dbReference type="SUPFAM" id="SSF161098">
    <property type="entry name" value="MetI-like"/>
    <property type="match status" value="1"/>
</dbReference>
<keyword evidence="3" id="KW-1003">Cell membrane</keyword>
<evidence type="ECO:0000256" key="1">
    <source>
        <dbReference type="ARBA" id="ARBA00004651"/>
    </source>
</evidence>
<evidence type="ECO:0000256" key="7">
    <source>
        <dbReference type="RuleBase" id="RU363032"/>
    </source>
</evidence>
<evidence type="ECO:0000256" key="3">
    <source>
        <dbReference type="ARBA" id="ARBA00022475"/>
    </source>
</evidence>
<evidence type="ECO:0000256" key="2">
    <source>
        <dbReference type="ARBA" id="ARBA00022448"/>
    </source>
</evidence>
<comment type="caution">
    <text evidence="9">The sequence shown here is derived from an EMBL/GenBank/DDBJ whole genome shotgun (WGS) entry which is preliminary data.</text>
</comment>
<name>A0ABP5UXR0_9ACTN</name>
<gene>
    <name evidence="9" type="ORF">GCM10010170_098850</name>
</gene>
<feature type="transmembrane region" description="Helical" evidence="7">
    <location>
        <begin position="77"/>
        <end position="98"/>
    </location>
</feature>
<keyword evidence="2 7" id="KW-0813">Transport</keyword>
<accession>A0ABP5UXR0</accession>
<dbReference type="PANTHER" id="PTHR43744:SF12">
    <property type="entry name" value="ABC TRANSPORTER PERMEASE PROTEIN MG189-RELATED"/>
    <property type="match status" value="1"/>
</dbReference>
<keyword evidence="5 7" id="KW-1133">Transmembrane helix</keyword>
<dbReference type="Pfam" id="PF00528">
    <property type="entry name" value="BPD_transp_1"/>
    <property type="match status" value="1"/>
</dbReference>
<feature type="transmembrane region" description="Helical" evidence="7">
    <location>
        <begin position="142"/>
        <end position="164"/>
    </location>
</feature>
<dbReference type="RefSeq" id="WP_344619684.1">
    <property type="nucleotide sequence ID" value="NZ_BAAARV010000108.1"/>
</dbReference>
<feature type="transmembrane region" description="Helical" evidence="7">
    <location>
        <begin position="12"/>
        <end position="35"/>
    </location>
</feature>
<feature type="domain" description="ABC transmembrane type-1" evidence="8">
    <location>
        <begin position="73"/>
        <end position="265"/>
    </location>
</feature>
<dbReference type="InterPro" id="IPR035906">
    <property type="entry name" value="MetI-like_sf"/>
</dbReference>
<reference evidence="10" key="1">
    <citation type="journal article" date="2019" name="Int. J. Syst. Evol. Microbiol.">
        <title>The Global Catalogue of Microorganisms (GCM) 10K type strain sequencing project: providing services to taxonomists for standard genome sequencing and annotation.</title>
        <authorList>
            <consortium name="The Broad Institute Genomics Platform"/>
            <consortium name="The Broad Institute Genome Sequencing Center for Infectious Disease"/>
            <person name="Wu L."/>
            <person name="Ma J."/>
        </authorList>
    </citation>
    <scope>NUCLEOTIDE SEQUENCE [LARGE SCALE GENOMIC DNA]</scope>
    <source>
        <strain evidence="10">JCM 3272</strain>
    </source>
</reference>
<keyword evidence="10" id="KW-1185">Reference proteome</keyword>
<evidence type="ECO:0000313" key="10">
    <source>
        <dbReference type="Proteomes" id="UP001501444"/>
    </source>
</evidence>
<dbReference type="PROSITE" id="PS50928">
    <property type="entry name" value="ABC_TM1"/>
    <property type="match status" value="1"/>
</dbReference>
<dbReference type="EMBL" id="BAAARV010000108">
    <property type="protein sequence ID" value="GAA2387709.1"/>
    <property type="molecule type" value="Genomic_DNA"/>
</dbReference>
<keyword evidence="6 7" id="KW-0472">Membrane</keyword>
<dbReference type="Gene3D" id="1.10.3720.10">
    <property type="entry name" value="MetI-like"/>
    <property type="match status" value="1"/>
</dbReference>
<evidence type="ECO:0000259" key="8">
    <source>
        <dbReference type="PROSITE" id="PS50928"/>
    </source>
</evidence>
<evidence type="ECO:0000256" key="6">
    <source>
        <dbReference type="ARBA" id="ARBA00023136"/>
    </source>
</evidence>
<feature type="transmembrane region" description="Helical" evidence="7">
    <location>
        <begin position="110"/>
        <end position="130"/>
    </location>
</feature>
<dbReference type="CDD" id="cd06261">
    <property type="entry name" value="TM_PBP2"/>
    <property type="match status" value="1"/>
</dbReference>
<evidence type="ECO:0000256" key="5">
    <source>
        <dbReference type="ARBA" id="ARBA00022989"/>
    </source>
</evidence>
<feature type="transmembrane region" description="Helical" evidence="7">
    <location>
        <begin position="185"/>
        <end position="207"/>
    </location>
</feature>
<comment type="subcellular location">
    <subcellularLocation>
        <location evidence="1 7">Cell membrane</location>
        <topology evidence="1 7">Multi-pass membrane protein</topology>
    </subcellularLocation>
</comment>
<dbReference type="PANTHER" id="PTHR43744">
    <property type="entry name" value="ABC TRANSPORTER PERMEASE PROTEIN MG189-RELATED-RELATED"/>
    <property type="match status" value="1"/>
</dbReference>
<evidence type="ECO:0000256" key="4">
    <source>
        <dbReference type="ARBA" id="ARBA00022692"/>
    </source>
</evidence>
<dbReference type="Proteomes" id="UP001501444">
    <property type="component" value="Unassembled WGS sequence"/>
</dbReference>
<protein>
    <submittedName>
        <fullName evidence="9">Carbohydrate ABC transporter permease</fullName>
    </submittedName>
</protein>
<proteinExistence type="inferred from homology"/>
<sequence length="279" mass="30827">MKTVRRTRGPVARVLIPLVWALAAVDVLILVWMLLSSLKETREMVLEPFSWPSHFAWDNYEIAWTSGQFGDGVLNSLVLVVGSGVGCIVLAAPAAYALARFQIRGAGTHLSLFVLGLGIPAQTMFIPLYVAFDKIGLTDSVWGLMLIYIGAGIPYALFLLTAFFRSMPTELEQAGAIDGASPWYVFWRIMLPLARSGLITIFVMQAIGHWSETFFALVMLQTKTTLSLSLYNFMQTMQYTGSRYSVLFAGLIIIVGPLLVAYLWLGRRIVEGIAAGYSR</sequence>